<name>A0A061I4Z5_CRIGR</name>
<dbReference type="AlphaFoldDB" id="A0A061I4Z5"/>
<dbReference type="InterPro" id="IPR008919">
    <property type="entry name" value="Retrov_capsid_N"/>
</dbReference>
<dbReference type="GO" id="GO:0016032">
    <property type="term" value="P:viral process"/>
    <property type="evidence" value="ECO:0007669"/>
    <property type="project" value="InterPro"/>
</dbReference>
<dbReference type="InterPro" id="IPR050195">
    <property type="entry name" value="Primate_lentivir_Gag_pol-like"/>
</dbReference>
<dbReference type="SUPFAM" id="SSF47943">
    <property type="entry name" value="Retrovirus capsid protein, N-terminal core domain"/>
    <property type="match status" value="1"/>
</dbReference>
<dbReference type="Pfam" id="PF00607">
    <property type="entry name" value="Gag_p24"/>
    <property type="match status" value="1"/>
</dbReference>
<dbReference type="EMBL" id="KE680512">
    <property type="protein sequence ID" value="ERE72271.1"/>
    <property type="molecule type" value="Genomic_DNA"/>
</dbReference>
<dbReference type="PANTHER" id="PTHR40389">
    <property type="entry name" value="ENDOGENOUS RETROVIRUS GROUP K MEMBER 24 GAG POLYPROTEIN-RELATED"/>
    <property type="match status" value="1"/>
</dbReference>
<evidence type="ECO:0000313" key="3">
    <source>
        <dbReference type="Proteomes" id="UP000030759"/>
    </source>
</evidence>
<feature type="region of interest" description="Disordered" evidence="1">
    <location>
        <begin position="127"/>
        <end position="149"/>
    </location>
</feature>
<dbReference type="Gene3D" id="1.10.375.10">
    <property type="entry name" value="Human Immunodeficiency Virus Type 1 Capsid Protein"/>
    <property type="match status" value="1"/>
</dbReference>
<evidence type="ECO:0000313" key="2">
    <source>
        <dbReference type="EMBL" id="ERE72271.1"/>
    </source>
</evidence>
<protein>
    <submittedName>
        <fullName evidence="2">Olfactory receptor</fullName>
    </submittedName>
</protein>
<proteinExistence type="predicted"/>
<dbReference type="Proteomes" id="UP000030759">
    <property type="component" value="Unassembled WGS sequence"/>
</dbReference>
<gene>
    <name evidence="2" type="ORF">H671_5g15132</name>
</gene>
<accession>A0A061I4Z5</accession>
<dbReference type="PANTHER" id="PTHR40389:SF3">
    <property type="entry name" value="IGE-BINDING PROTEIN"/>
    <property type="match status" value="1"/>
</dbReference>
<reference evidence="3" key="1">
    <citation type="journal article" date="2013" name="Nat. Biotechnol.">
        <title>Chinese hamster genome sequenced from sorted chromosomes.</title>
        <authorList>
            <person name="Brinkrolf K."/>
            <person name="Rupp O."/>
            <person name="Laux H."/>
            <person name="Kollin F."/>
            <person name="Ernst W."/>
            <person name="Linke B."/>
            <person name="Kofler R."/>
            <person name="Romand S."/>
            <person name="Hesse F."/>
            <person name="Budach W.E."/>
            <person name="Galosy S."/>
            <person name="Muller D."/>
            <person name="Noll T."/>
            <person name="Wienberg J."/>
            <person name="Jostock T."/>
            <person name="Leonard M."/>
            <person name="Grillari J."/>
            <person name="Tauch A."/>
            <person name="Goesmann A."/>
            <person name="Helk B."/>
            <person name="Mott J.E."/>
            <person name="Puhler A."/>
            <person name="Borth N."/>
        </authorList>
    </citation>
    <scope>NUCLEOTIDE SEQUENCE [LARGE SCALE GENOMIC DNA]</scope>
    <source>
        <strain evidence="3">17A/GY</strain>
    </source>
</reference>
<sequence>MVMVMQGHHPTAPPPYCSQEEVRVPGCSTFCPEVWRTVRTEFQIARPLAYSVFMDGNQQRYHELLDFKIVKALAELVRTYGVTAAFTVAQVEALNHFCMTPGDWMNLDRQDPVWFLERLMRRCNKQDEASNIDPADESDVSAADPSQSTNPISGAMLLETLQAVVSGFPSGSDTGGNSTQSVNVTTLLMLMEGLRPSNSCFSQENSTTQQDLPYCAPNQGTVAFGFTKVPRLSSLRFSVAQTVSGVGSIEWTGLSVKLDINCYTHNFCATSAMVYL</sequence>
<evidence type="ECO:0000256" key="1">
    <source>
        <dbReference type="SAM" id="MobiDB-lite"/>
    </source>
</evidence>
<keyword evidence="2" id="KW-0675">Receptor</keyword>
<organism evidence="2 3">
    <name type="scientific">Cricetulus griseus</name>
    <name type="common">Chinese hamster</name>
    <name type="synonym">Cricetulus barabensis griseus</name>
    <dbReference type="NCBI Taxonomy" id="10029"/>
    <lineage>
        <taxon>Eukaryota</taxon>
        <taxon>Metazoa</taxon>
        <taxon>Chordata</taxon>
        <taxon>Craniata</taxon>
        <taxon>Vertebrata</taxon>
        <taxon>Euteleostomi</taxon>
        <taxon>Mammalia</taxon>
        <taxon>Eutheria</taxon>
        <taxon>Euarchontoglires</taxon>
        <taxon>Glires</taxon>
        <taxon>Rodentia</taxon>
        <taxon>Myomorpha</taxon>
        <taxon>Muroidea</taxon>
        <taxon>Cricetidae</taxon>
        <taxon>Cricetinae</taxon>
        <taxon>Cricetulus</taxon>
    </lineage>
</organism>